<dbReference type="GO" id="GO:0000082">
    <property type="term" value="P:G1/S transition of mitotic cell cycle"/>
    <property type="evidence" value="ECO:0007669"/>
    <property type="project" value="TreeGrafter"/>
</dbReference>
<accession>A0A0R3WGI8</accession>
<dbReference type="InterPro" id="IPR000719">
    <property type="entry name" value="Prot_kinase_dom"/>
</dbReference>
<protein>
    <recommendedName>
        <fullName evidence="2">cyclin-dependent kinase</fullName>
        <ecNumber evidence="2">2.7.11.22</ecNumber>
    </recommendedName>
</protein>
<evidence type="ECO:0000259" key="9">
    <source>
        <dbReference type="PROSITE" id="PS50011"/>
    </source>
</evidence>
<name>A0A0R3WGI8_TAEAS</name>
<evidence type="ECO:0000256" key="1">
    <source>
        <dbReference type="ARBA" id="ARBA00006485"/>
    </source>
</evidence>
<dbReference type="FunFam" id="1.10.510.10:FF:000624">
    <property type="entry name" value="Mitogen-activated protein kinase"/>
    <property type="match status" value="1"/>
</dbReference>
<keyword evidence="7" id="KW-0067">ATP-binding</keyword>
<reference evidence="10 11" key="2">
    <citation type="submission" date="2018-11" db="EMBL/GenBank/DDBJ databases">
        <authorList>
            <consortium name="Pathogen Informatics"/>
        </authorList>
    </citation>
    <scope>NUCLEOTIDE SEQUENCE [LARGE SCALE GENOMIC DNA]</scope>
</reference>
<keyword evidence="5" id="KW-0547">Nucleotide-binding</keyword>
<keyword evidence="6" id="KW-0418">Kinase</keyword>
<gene>
    <name evidence="10" type="ORF">TASK_LOCUS9982</name>
</gene>
<sequence length="377" mass="42270">MTGCDLSGLSRLGKIGEDVDLRRYMDLNYKNTGLPPDNVKVGLCICSFFIQSFMYQMLQALRYCHVRRIIHRDLKPQNVLVDVKRSVVKLADFGLARSFGYPLRSFCLPQYSRNLVVTLWYRSPEILLGEAVYCCGVDVWSMGCMFAEVATGDPLFCSDSEIDQLFHIFRIKGMPTEETWLGVTRLPHYNPTSFPSWHANRLCSEEKTMRALGADGLGLLEVSDHHRPSFSLFLLVVNILLSPPLFSGAILHPCFASLDKKSPPAVGEEYVGLPISRIPPDIAGLFNALINIDEGDLEGKDEEWMKEAEEIVGEMPRMVPSTALLSASTYQVSAARDKFAKEKMERTETEELQRSSGPKKPVTRPLAENHDDNKSAA</sequence>
<dbReference type="SMART" id="SM00220">
    <property type="entry name" value="S_TKc"/>
    <property type="match status" value="1"/>
</dbReference>
<dbReference type="PANTHER" id="PTHR24056">
    <property type="entry name" value="CELL DIVISION PROTEIN KINASE"/>
    <property type="match status" value="1"/>
</dbReference>
<dbReference type="GO" id="GO:0004693">
    <property type="term" value="F:cyclin-dependent protein serine/threonine kinase activity"/>
    <property type="evidence" value="ECO:0007669"/>
    <property type="project" value="UniProtKB-EC"/>
</dbReference>
<keyword evidence="4" id="KW-0808">Transferase</keyword>
<dbReference type="Proteomes" id="UP000282613">
    <property type="component" value="Unassembled WGS sequence"/>
</dbReference>
<dbReference type="GO" id="GO:0007165">
    <property type="term" value="P:signal transduction"/>
    <property type="evidence" value="ECO:0007669"/>
    <property type="project" value="TreeGrafter"/>
</dbReference>
<dbReference type="GO" id="GO:0005524">
    <property type="term" value="F:ATP binding"/>
    <property type="evidence" value="ECO:0007669"/>
    <property type="project" value="UniProtKB-KW"/>
</dbReference>
<dbReference type="Pfam" id="PF00069">
    <property type="entry name" value="Pkinase"/>
    <property type="match status" value="1"/>
</dbReference>
<dbReference type="WBParaSite" id="TASK_0000998101-mRNA-1">
    <property type="protein sequence ID" value="TASK_0000998101-mRNA-1"/>
    <property type="gene ID" value="TASK_0000998101"/>
</dbReference>
<dbReference type="PROSITE" id="PS00108">
    <property type="entry name" value="PROTEIN_KINASE_ST"/>
    <property type="match status" value="1"/>
</dbReference>
<keyword evidence="11" id="KW-1185">Reference proteome</keyword>
<evidence type="ECO:0000256" key="8">
    <source>
        <dbReference type="SAM" id="MobiDB-lite"/>
    </source>
</evidence>
<dbReference type="EMBL" id="UYRS01019887">
    <property type="protein sequence ID" value="VDK47146.1"/>
    <property type="molecule type" value="Genomic_DNA"/>
</dbReference>
<feature type="domain" description="Protein kinase" evidence="9">
    <location>
        <begin position="1"/>
        <end position="255"/>
    </location>
</feature>
<feature type="region of interest" description="Disordered" evidence="8">
    <location>
        <begin position="338"/>
        <end position="377"/>
    </location>
</feature>
<evidence type="ECO:0000256" key="4">
    <source>
        <dbReference type="ARBA" id="ARBA00022679"/>
    </source>
</evidence>
<evidence type="ECO:0000256" key="6">
    <source>
        <dbReference type="ARBA" id="ARBA00022777"/>
    </source>
</evidence>
<keyword evidence="3" id="KW-0723">Serine/threonine-protein kinase</keyword>
<dbReference type="SUPFAM" id="SSF56112">
    <property type="entry name" value="Protein kinase-like (PK-like)"/>
    <property type="match status" value="1"/>
</dbReference>
<proteinExistence type="inferred from homology"/>
<evidence type="ECO:0000313" key="10">
    <source>
        <dbReference type="EMBL" id="VDK47146.1"/>
    </source>
</evidence>
<dbReference type="OrthoDB" id="1732493at2759"/>
<dbReference type="GO" id="GO:0005634">
    <property type="term" value="C:nucleus"/>
    <property type="evidence" value="ECO:0007669"/>
    <property type="project" value="TreeGrafter"/>
</dbReference>
<reference evidence="12" key="1">
    <citation type="submission" date="2017-02" db="UniProtKB">
        <authorList>
            <consortium name="WormBaseParasite"/>
        </authorList>
    </citation>
    <scope>IDENTIFICATION</scope>
</reference>
<feature type="compositionally biased region" description="Basic and acidic residues" evidence="8">
    <location>
        <begin position="338"/>
        <end position="353"/>
    </location>
</feature>
<evidence type="ECO:0000256" key="5">
    <source>
        <dbReference type="ARBA" id="ARBA00022741"/>
    </source>
</evidence>
<dbReference type="STRING" id="60517.A0A0R3WGI8"/>
<evidence type="ECO:0000313" key="11">
    <source>
        <dbReference type="Proteomes" id="UP000282613"/>
    </source>
</evidence>
<evidence type="ECO:0000256" key="2">
    <source>
        <dbReference type="ARBA" id="ARBA00012425"/>
    </source>
</evidence>
<dbReference type="InterPro" id="IPR050108">
    <property type="entry name" value="CDK"/>
</dbReference>
<dbReference type="AlphaFoldDB" id="A0A0R3WGI8"/>
<comment type="similarity">
    <text evidence="1">Belongs to the protein kinase superfamily. CMGC Ser/Thr protein kinase family. CDC2/CDKX subfamily.</text>
</comment>
<dbReference type="GO" id="GO:0000307">
    <property type="term" value="C:cyclin-dependent protein kinase holoenzyme complex"/>
    <property type="evidence" value="ECO:0007669"/>
    <property type="project" value="TreeGrafter"/>
</dbReference>
<dbReference type="PROSITE" id="PS50011">
    <property type="entry name" value="PROTEIN_KINASE_DOM"/>
    <property type="match status" value="1"/>
</dbReference>
<dbReference type="Gene3D" id="1.10.510.10">
    <property type="entry name" value="Transferase(Phosphotransferase) domain 1"/>
    <property type="match status" value="1"/>
</dbReference>
<dbReference type="PANTHER" id="PTHR24056:SF254">
    <property type="entry name" value="CYCLIN-DEPENDENT KINASE 2"/>
    <property type="match status" value="1"/>
</dbReference>
<dbReference type="GO" id="GO:0010389">
    <property type="term" value="P:regulation of G2/M transition of mitotic cell cycle"/>
    <property type="evidence" value="ECO:0007669"/>
    <property type="project" value="TreeGrafter"/>
</dbReference>
<dbReference type="GO" id="GO:0010468">
    <property type="term" value="P:regulation of gene expression"/>
    <property type="evidence" value="ECO:0007669"/>
    <property type="project" value="TreeGrafter"/>
</dbReference>
<dbReference type="EC" id="2.7.11.22" evidence="2"/>
<organism evidence="12">
    <name type="scientific">Taenia asiatica</name>
    <name type="common">Asian tapeworm</name>
    <dbReference type="NCBI Taxonomy" id="60517"/>
    <lineage>
        <taxon>Eukaryota</taxon>
        <taxon>Metazoa</taxon>
        <taxon>Spiralia</taxon>
        <taxon>Lophotrochozoa</taxon>
        <taxon>Platyhelminthes</taxon>
        <taxon>Cestoda</taxon>
        <taxon>Eucestoda</taxon>
        <taxon>Cyclophyllidea</taxon>
        <taxon>Taeniidae</taxon>
        <taxon>Taenia</taxon>
    </lineage>
</organism>
<feature type="compositionally biased region" description="Basic and acidic residues" evidence="8">
    <location>
        <begin position="367"/>
        <end position="377"/>
    </location>
</feature>
<evidence type="ECO:0000256" key="7">
    <source>
        <dbReference type="ARBA" id="ARBA00022840"/>
    </source>
</evidence>
<dbReference type="GO" id="GO:0005737">
    <property type="term" value="C:cytoplasm"/>
    <property type="evidence" value="ECO:0007669"/>
    <property type="project" value="TreeGrafter"/>
</dbReference>
<dbReference type="GO" id="GO:0030332">
    <property type="term" value="F:cyclin binding"/>
    <property type="evidence" value="ECO:0007669"/>
    <property type="project" value="TreeGrafter"/>
</dbReference>
<evidence type="ECO:0000313" key="12">
    <source>
        <dbReference type="WBParaSite" id="TASK_0000998101-mRNA-1"/>
    </source>
</evidence>
<evidence type="ECO:0000256" key="3">
    <source>
        <dbReference type="ARBA" id="ARBA00022527"/>
    </source>
</evidence>
<dbReference type="InterPro" id="IPR011009">
    <property type="entry name" value="Kinase-like_dom_sf"/>
</dbReference>
<dbReference type="InterPro" id="IPR008271">
    <property type="entry name" value="Ser/Thr_kinase_AS"/>
</dbReference>